<dbReference type="PROSITE" id="PS50110">
    <property type="entry name" value="RESPONSE_REGULATORY"/>
    <property type="match status" value="1"/>
</dbReference>
<keyword evidence="1" id="KW-0597">Phosphoprotein</keyword>
<reference evidence="3" key="1">
    <citation type="journal article" date="2014" name="Int. J. Syst. Evol. Microbiol.">
        <title>Complete genome of a new Firmicutes species belonging to the dominant human colonic microbiota ('Ruminococcus bicirculans') reveals two chromosomes and a selective capacity to utilize plant glucans.</title>
        <authorList>
            <consortium name="NISC Comparative Sequencing Program"/>
            <person name="Wegmann U."/>
            <person name="Louis P."/>
            <person name="Goesmann A."/>
            <person name="Henrissat B."/>
            <person name="Duncan S.H."/>
            <person name="Flint H.J."/>
        </authorList>
    </citation>
    <scope>NUCLEOTIDE SEQUENCE</scope>
    <source>
        <strain evidence="3">NBRC 103408</strain>
    </source>
</reference>
<dbReference type="PANTHER" id="PTHR44520:SF2">
    <property type="entry name" value="RESPONSE REGULATOR RCP1"/>
    <property type="match status" value="1"/>
</dbReference>
<dbReference type="InterPro" id="IPR001789">
    <property type="entry name" value="Sig_transdc_resp-reg_receiver"/>
</dbReference>
<evidence type="ECO:0000313" key="3">
    <source>
        <dbReference type="EMBL" id="GLQ06930.1"/>
    </source>
</evidence>
<dbReference type="SUPFAM" id="SSF52172">
    <property type="entry name" value="CheY-like"/>
    <property type="match status" value="1"/>
</dbReference>
<dbReference type="SMART" id="SM00448">
    <property type="entry name" value="REC"/>
    <property type="match status" value="1"/>
</dbReference>
<dbReference type="RefSeq" id="WP_169561026.1">
    <property type="nucleotide sequence ID" value="NZ_BSNF01000008.1"/>
</dbReference>
<evidence type="ECO:0000313" key="4">
    <source>
        <dbReference type="Proteomes" id="UP001161409"/>
    </source>
</evidence>
<feature type="domain" description="Response regulatory" evidence="2">
    <location>
        <begin position="7"/>
        <end position="132"/>
    </location>
</feature>
<dbReference type="Pfam" id="PF00072">
    <property type="entry name" value="Response_reg"/>
    <property type="match status" value="1"/>
</dbReference>
<comment type="caution">
    <text evidence="3">The sequence shown here is derived from an EMBL/GenBank/DDBJ whole genome shotgun (WGS) entry which is preliminary data.</text>
</comment>
<protein>
    <submittedName>
        <fullName evidence="3">Response regulator</fullName>
    </submittedName>
</protein>
<feature type="modified residue" description="4-aspartylphosphate" evidence="1">
    <location>
        <position position="65"/>
    </location>
</feature>
<accession>A0ABQ5U438</accession>
<dbReference type="PANTHER" id="PTHR44520">
    <property type="entry name" value="RESPONSE REGULATOR RCP1-RELATED"/>
    <property type="match status" value="1"/>
</dbReference>
<dbReference type="InterPro" id="IPR011006">
    <property type="entry name" value="CheY-like_superfamily"/>
</dbReference>
<keyword evidence="4" id="KW-1185">Reference proteome</keyword>
<gene>
    <name evidence="3" type="ORF">GCM10007924_21510</name>
</gene>
<reference evidence="3" key="2">
    <citation type="submission" date="2023-01" db="EMBL/GenBank/DDBJ databases">
        <title>Draft genome sequence of Sneathiella chinensis strain NBRC 103408.</title>
        <authorList>
            <person name="Sun Q."/>
            <person name="Mori K."/>
        </authorList>
    </citation>
    <scope>NUCLEOTIDE SEQUENCE</scope>
    <source>
        <strain evidence="3">NBRC 103408</strain>
    </source>
</reference>
<proteinExistence type="predicted"/>
<evidence type="ECO:0000256" key="1">
    <source>
        <dbReference type="PROSITE-ProRule" id="PRU00169"/>
    </source>
</evidence>
<organism evidence="3 4">
    <name type="scientific">Sneathiella chinensis</name>
    <dbReference type="NCBI Taxonomy" id="349750"/>
    <lineage>
        <taxon>Bacteria</taxon>
        <taxon>Pseudomonadati</taxon>
        <taxon>Pseudomonadota</taxon>
        <taxon>Alphaproteobacteria</taxon>
        <taxon>Sneathiellales</taxon>
        <taxon>Sneathiellaceae</taxon>
        <taxon>Sneathiella</taxon>
    </lineage>
</organism>
<name>A0ABQ5U438_9PROT</name>
<dbReference type="CDD" id="cd17557">
    <property type="entry name" value="REC_Rcp-like"/>
    <property type="match status" value="1"/>
</dbReference>
<dbReference type="Proteomes" id="UP001161409">
    <property type="component" value="Unassembled WGS sequence"/>
</dbReference>
<dbReference type="EMBL" id="BSNF01000008">
    <property type="protein sequence ID" value="GLQ06930.1"/>
    <property type="molecule type" value="Genomic_DNA"/>
</dbReference>
<evidence type="ECO:0000259" key="2">
    <source>
        <dbReference type="PROSITE" id="PS50110"/>
    </source>
</evidence>
<dbReference type="Gene3D" id="3.40.50.2300">
    <property type="match status" value="1"/>
</dbReference>
<dbReference type="InterPro" id="IPR052893">
    <property type="entry name" value="TCS_response_regulator"/>
</dbReference>
<sequence>MRNREVTILLIEDDEIDILATKKALQEVGIANPLVEARDGIEGLETLRGENGRKKVDFPFIILLDLNMPRMNGLEFLEIIRGDDVLRRAIVFVMTTSEAEIDICRSYEKNIAGYIVKSNRKNSFTEAIRLLKHYWKIIEMPPKGIILVDPTLP</sequence>